<evidence type="ECO:0000256" key="1">
    <source>
        <dbReference type="ARBA" id="ARBA00010617"/>
    </source>
</evidence>
<accession>A0ABY9HJ03</accession>
<dbReference type="InterPro" id="IPR001128">
    <property type="entry name" value="Cyt_P450"/>
</dbReference>
<keyword evidence="2" id="KW-0503">Monooxygenase</keyword>
<dbReference type="PANTHER" id="PTHR46696:SF4">
    <property type="entry name" value="BIOTIN BIOSYNTHESIS CYTOCHROME P450"/>
    <property type="match status" value="1"/>
</dbReference>
<evidence type="ECO:0000256" key="2">
    <source>
        <dbReference type="RuleBase" id="RU000461"/>
    </source>
</evidence>
<keyword evidence="2" id="KW-0408">Iron</keyword>
<keyword evidence="2" id="KW-0560">Oxidoreductase</keyword>
<dbReference type="PRINTS" id="PR00359">
    <property type="entry name" value="BP450"/>
</dbReference>
<name>A0ABY9HJ03_9ACTN</name>
<dbReference type="PROSITE" id="PS00086">
    <property type="entry name" value="CYTOCHROME_P450"/>
    <property type="match status" value="1"/>
</dbReference>
<protein>
    <submittedName>
        <fullName evidence="3">Cytochrome P450</fullName>
    </submittedName>
</protein>
<dbReference type="Gene3D" id="1.10.630.10">
    <property type="entry name" value="Cytochrome P450"/>
    <property type="match status" value="1"/>
</dbReference>
<dbReference type="SUPFAM" id="SSF48264">
    <property type="entry name" value="Cytochrome P450"/>
    <property type="match status" value="1"/>
</dbReference>
<dbReference type="InterPro" id="IPR017972">
    <property type="entry name" value="Cyt_P450_CS"/>
</dbReference>
<dbReference type="InterPro" id="IPR002397">
    <property type="entry name" value="Cyt_P450_B"/>
</dbReference>
<proteinExistence type="inferred from homology"/>
<comment type="similarity">
    <text evidence="1 2">Belongs to the cytochrome P450 family.</text>
</comment>
<keyword evidence="2" id="KW-0349">Heme</keyword>
<dbReference type="Pfam" id="PF00067">
    <property type="entry name" value="p450"/>
    <property type="match status" value="1"/>
</dbReference>
<dbReference type="Proteomes" id="UP001239522">
    <property type="component" value="Chromosome"/>
</dbReference>
<gene>
    <name evidence="3" type="ORF">P8A18_14115</name>
</gene>
<dbReference type="EMBL" id="CP120997">
    <property type="protein sequence ID" value="WLQ34502.1"/>
    <property type="molecule type" value="Genomic_DNA"/>
</dbReference>
<dbReference type="CDD" id="cd11033">
    <property type="entry name" value="CYP142-like"/>
    <property type="match status" value="1"/>
</dbReference>
<dbReference type="InterPro" id="IPR036396">
    <property type="entry name" value="Cyt_P450_sf"/>
</dbReference>
<evidence type="ECO:0000313" key="4">
    <source>
        <dbReference type="Proteomes" id="UP001239522"/>
    </source>
</evidence>
<evidence type="ECO:0000313" key="3">
    <source>
        <dbReference type="EMBL" id="WLQ34502.1"/>
    </source>
</evidence>
<dbReference type="RefSeq" id="WP_306054712.1">
    <property type="nucleotide sequence ID" value="NZ_CP120997.1"/>
</dbReference>
<keyword evidence="4" id="KW-1185">Reference proteome</keyword>
<organism evidence="3 4">
    <name type="scientific">Streptomyces castrisilvae</name>
    <dbReference type="NCBI Taxonomy" id="3033811"/>
    <lineage>
        <taxon>Bacteria</taxon>
        <taxon>Bacillati</taxon>
        <taxon>Actinomycetota</taxon>
        <taxon>Actinomycetes</taxon>
        <taxon>Kitasatosporales</taxon>
        <taxon>Streptomycetaceae</taxon>
        <taxon>Streptomyces</taxon>
    </lineage>
</organism>
<keyword evidence="2" id="KW-0479">Metal-binding</keyword>
<dbReference type="PANTHER" id="PTHR46696">
    <property type="entry name" value="P450, PUTATIVE (EUROFUNG)-RELATED"/>
    <property type="match status" value="1"/>
</dbReference>
<reference evidence="3 4" key="1">
    <citation type="submission" date="2023-03" db="EMBL/GenBank/DDBJ databases">
        <title>Isolation and description of six Streptomyces strains from soil environments, able to metabolize different microbial glucans.</title>
        <authorList>
            <person name="Widen T."/>
            <person name="Larsbrink J."/>
        </authorList>
    </citation>
    <scope>NUCLEOTIDE SEQUENCE [LARGE SCALE GENOMIC DNA]</scope>
    <source>
        <strain evidence="3 4">Mut1</strain>
    </source>
</reference>
<sequence>MTMSTPAPDTVDLGDPDTFADHDLDEFWRTVRDTAPVYWNPPADGRGGFWVLSRHDDIMATYRDDVNFTSERGNVLVTLLGGGDAGAGRMLAVTDGHRHHELRKILQRVLSPRVLDEVARAVRAGTRQLIREAAGAGGLDFAGQIAGRIPMTTISNLLGVPEEDRDYLLARTKAALSTDDEDIDEVDSEMARNELLMYFMDIVEERRESPGDDVISMLIASSIDGVPLSDEDVVLNCYSLIIGGDETSRLTMIDCVRTLASHPEQWRRLKHGEVAIDTAVDEVLRWASPTMHFGRSVVRPAELHGVRLRPGEIVTLWHASGNRDERIFDRPGEFDLGRTPNKHIAFGYGPHFCVGSFLAKVEISELLMALRDFTTGFEQTGQARPIRSNFLTGFSTLPVRFHPDHSGLKEADR</sequence>